<name>A0ABR7LDS0_9PSEU</name>
<dbReference type="Proteomes" id="UP000734823">
    <property type="component" value="Unassembled WGS sequence"/>
</dbReference>
<keyword evidence="2" id="KW-1185">Reference proteome</keyword>
<reference evidence="1 2" key="1">
    <citation type="submission" date="2020-06" db="EMBL/GenBank/DDBJ databases">
        <title>Actinokineospora xiongansis sp. nov., isolated from soil of Baiyangdian.</title>
        <authorList>
            <person name="Zhang X."/>
        </authorList>
    </citation>
    <scope>NUCLEOTIDE SEQUENCE [LARGE SCALE GENOMIC DNA]</scope>
    <source>
        <strain evidence="1 2">HBU206404</strain>
    </source>
</reference>
<accession>A0ABR7LDS0</accession>
<proteinExistence type="predicted"/>
<comment type="caution">
    <text evidence="1">The sequence shown here is derived from an EMBL/GenBank/DDBJ whole genome shotgun (WGS) entry which is preliminary data.</text>
</comment>
<dbReference type="EMBL" id="JABVED010000020">
    <property type="protein sequence ID" value="MBC6450865.1"/>
    <property type="molecule type" value="Genomic_DNA"/>
</dbReference>
<gene>
    <name evidence="1" type="ORF">GPZ80_27255</name>
</gene>
<evidence type="ECO:0000313" key="1">
    <source>
        <dbReference type="EMBL" id="MBC6450865.1"/>
    </source>
</evidence>
<evidence type="ECO:0000313" key="2">
    <source>
        <dbReference type="Proteomes" id="UP000734823"/>
    </source>
</evidence>
<organism evidence="1 2">
    <name type="scientific">Actinokineospora xionganensis</name>
    <dbReference type="NCBI Taxonomy" id="2684470"/>
    <lineage>
        <taxon>Bacteria</taxon>
        <taxon>Bacillati</taxon>
        <taxon>Actinomycetota</taxon>
        <taxon>Actinomycetes</taxon>
        <taxon>Pseudonocardiales</taxon>
        <taxon>Pseudonocardiaceae</taxon>
        <taxon>Actinokineospora</taxon>
    </lineage>
</organism>
<protein>
    <recommendedName>
        <fullName evidence="3">EF-hand domain-containing protein</fullName>
    </recommendedName>
</protein>
<sequence>MSGLALFVMVGTITALRSRCGVLFGLRATLALLQDVARRAESDPSGTITYKQLSEHLATLGLNVPYHGLMPDIPDDVSREENADGRGLISALVVQQGIGYPSARFYKFARSEFERTGDNIPLWLNECRLVRSEYQ</sequence>
<dbReference type="RefSeq" id="WP_187223941.1">
    <property type="nucleotide sequence ID" value="NZ_JABVED010000020.1"/>
</dbReference>
<evidence type="ECO:0008006" key="3">
    <source>
        <dbReference type="Google" id="ProtNLM"/>
    </source>
</evidence>